<accession>A0A067PSL5</accession>
<evidence type="ECO:0000313" key="8">
    <source>
        <dbReference type="Proteomes" id="UP000027265"/>
    </source>
</evidence>
<dbReference type="InterPro" id="IPR001375">
    <property type="entry name" value="Peptidase_S9_cat"/>
</dbReference>
<organism evidence="7 8">
    <name type="scientific">Jaapia argillacea MUCL 33604</name>
    <dbReference type="NCBI Taxonomy" id="933084"/>
    <lineage>
        <taxon>Eukaryota</taxon>
        <taxon>Fungi</taxon>
        <taxon>Dikarya</taxon>
        <taxon>Basidiomycota</taxon>
        <taxon>Agaricomycotina</taxon>
        <taxon>Agaricomycetes</taxon>
        <taxon>Agaricomycetidae</taxon>
        <taxon>Jaapiales</taxon>
        <taxon>Jaapiaceae</taxon>
        <taxon>Jaapia</taxon>
    </lineage>
</organism>
<dbReference type="OrthoDB" id="43744at2759"/>
<evidence type="ECO:0000256" key="4">
    <source>
        <dbReference type="ARBA" id="ARBA00032829"/>
    </source>
</evidence>
<dbReference type="STRING" id="933084.A0A067PSL5"/>
<keyword evidence="2" id="KW-0378">Hydrolase</keyword>
<dbReference type="SUPFAM" id="SSF53474">
    <property type="entry name" value="alpha/beta-Hydrolases"/>
    <property type="match status" value="1"/>
</dbReference>
<dbReference type="InterPro" id="IPR029058">
    <property type="entry name" value="AB_hydrolase_fold"/>
</dbReference>
<feature type="signal peptide" evidence="5">
    <location>
        <begin position="1"/>
        <end position="22"/>
    </location>
</feature>
<dbReference type="GO" id="GO:0004252">
    <property type="term" value="F:serine-type endopeptidase activity"/>
    <property type="evidence" value="ECO:0007669"/>
    <property type="project" value="TreeGrafter"/>
</dbReference>
<evidence type="ECO:0000256" key="1">
    <source>
        <dbReference type="ARBA" id="ARBA00010040"/>
    </source>
</evidence>
<dbReference type="Pfam" id="PF00326">
    <property type="entry name" value="Peptidase_S9"/>
    <property type="match status" value="1"/>
</dbReference>
<keyword evidence="3" id="KW-0720">Serine protease</keyword>
<dbReference type="Gene3D" id="2.120.10.30">
    <property type="entry name" value="TolB, C-terminal domain"/>
    <property type="match status" value="1"/>
</dbReference>
<dbReference type="Gene3D" id="3.40.50.1820">
    <property type="entry name" value="alpha/beta hydrolase"/>
    <property type="match status" value="1"/>
</dbReference>
<proteinExistence type="inferred from homology"/>
<dbReference type="InParanoid" id="A0A067PSL5"/>
<reference evidence="8" key="1">
    <citation type="journal article" date="2014" name="Proc. Natl. Acad. Sci. U.S.A.">
        <title>Extensive sampling of basidiomycete genomes demonstrates inadequacy of the white-rot/brown-rot paradigm for wood decay fungi.</title>
        <authorList>
            <person name="Riley R."/>
            <person name="Salamov A.A."/>
            <person name="Brown D.W."/>
            <person name="Nagy L.G."/>
            <person name="Floudas D."/>
            <person name="Held B.W."/>
            <person name="Levasseur A."/>
            <person name="Lombard V."/>
            <person name="Morin E."/>
            <person name="Otillar R."/>
            <person name="Lindquist E.A."/>
            <person name="Sun H."/>
            <person name="LaButti K.M."/>
            <person name="Schmutz J."/>
            <person name="Jabbour D."/>
            <person name="Luo H."/>
            <person name="Baker S.E."/>
            <person name="Pisabarro A.G."/>
            <person name="Walton J.D."/>
            <person name="Blanchette R.A."/>
            <person name="Henrissat B."/>
            <person name="Martin F."/>
            <person name="Cullen D."/>
            <person name="Hibbett D.S."/>
            <person name="Grigoriev I.V."/>
        </authorList>
    </citation>
    <scope>NUCLEOTIDE SEQUENCE [LARGE SCALE GENOMIC DNA]</scope>
    <source>
        <strain evidence="8">MUCL 33604</strain>
    </source>
</reference>
<keyword evidence="5" id="KW-0732">Signal</keyword>
<dbReference type="Proteomes" id="UP000027265">
    <property type="component" value="Unassembled WGS sequence"/>
</dbReference>
<dbReference type="PANTHER" id="PTHR42776:SF27">
    <property type="entry name" value="DIPEPTIDYL PEPTIDASE FAMILY MEMBER 6"/>
    <property type="match status" value="1"/>
</dbReference>
<dbReference type="GO" id="GO:0006508">
    <property type="term" value="P:proteolysis"/>
    <property type="evidence" value="ECO:0007669"/>
    <property type="project" value="InterPro"/>
</dbReference>
<evidence type="ECO:0000313" key="7">
    <source>
        <dbReference type="EMBL" id="KDQ56820.1"/>
    </source>
</evidence>
<protein>
    <recommendedName>
        <fullName evidence="4">Dipeptidyl-peptidase V</fullName>
    </recommendedName>
</protein>
<gene>
    <name evidence="7" type="ORF">JAAARDRAFT_70493</name>
</gene>
<feature type="chain" id="PRO_5001643457" description="Dipeptidyl-peptidase V" evidence="5">
    <location>
        <begin position="23"/>
        <end position="692"/>
    </location>
</feature>
<evidence type="ECO:0000256" key="3">
    <source>
        <dbReference type="ARBA" id="ARBA00022825"/>
    </source>
</evidence>
<evidence type="ECO:0000256" key="2">
    <source>
        <dbReference type="ARBA" id="ARBA00022801"/>
    </source>
</evidence>
<name>A0A067PSL5_9AGAM</name>
<evidence type="ECO:0000259" key="6">
    <source>
        <dbReference type="Pfam" id="PF00326"/>
    </source>
</evidence>
<dbReference type="PANTHER" id="PTHR42776">
    <property type="entry name" value="SERINE PEPTIDASE S9 FAMILY MEMBER"/>
    <property type="match status" value="1"/>
</dbReference>
<keyword evidence="8" id="KW-1185">Reference proteome</keyword>
<evidence type="ECO:0000256" key="5">
    <source>
        <dbReference type="SAM" id="SignalP"/>
    </source>
</evidence>
<dbReference type="InterPro" id="IPR011042">
    <property type="entry name" value="6-blade_b-propeller_TolB-like"/>
</dbReference>
<dbReference type="AlphaFoldDB" id="A0A067PSL5"/>
<dbReference type="InterPro" id="IPR011659">
    <property type="entry name" value="WD40"/>
</dbReference>
<keyword evidence="3" id="KW-0645">Protease</keyword>
<sequence>MIDWRHLCRGLVLLALNGSTISKPSTGIQFPFFISSPPPLTPQAIATAENILAPHLSGDGAYVVYEVKPKYRVGDHPVSALWIAETGLARSARRLTSGDYDDHSAIFHPNGSTLFFLSDRHESGAAQQIYRLDPFGHSQDAFAITSISNKKPVQSFSMSPDGRYIAFVSADETPAVNEETLAGKHDSKVWNGQVDLGRLRILETANLQNGIRTLVSCDRHVDSVSWSPDSKSIIYRMKYNANLESNAFPTSEEIVSISSTVSPRTIINHSRNPQSPSIWVDEDIIYHLRSTTLDVLASSPSVWSLNISTKVPPHRVYLGDSEDAGGLVNVGVAGQVAVEVVTGVDTRIDILDRTGKLFTLYQTIDDGILAQEWDVKLLPDGTYVFVAFKSSAVAGEPVELWSGRVSGQMTVQLSQKLSHHNAKLQAFHLPKAQPVFWTSKDGVDLAGVIAYPANQPFKNLPTVVIPHGGPYHRDALDLQFSCQGWRTFLASHGYLVLSPNYRGSSGRGNEFARTSHGGVGRLDWLDTQGMLEEAIARGIADPNRLAIAGWSQGGFLTAWGVTRPNSTFKAGIVGAGPTDWGSMALQSDLPDFQADLGGNAPWSGTKPQYMTGSPIHFVKNVEAPLLIVHGEADVRVPVTQAIGFMRGIIRETEGSDRSRLVIFPREGHGFVERAHAEDLLEMVLEHIDQALN</sequence>
<feature type="domain" description="Peptidase S9 prolyl oligopeptidase catalytic" evidence="6">
    <location>
        <begin position="487"/>
        <end position="691"/>
    </location>
</feature>
<dbReference type="Pfam" id="PF07676">
    <property type="entry name" value="PD40"/>
    <property type="match status" value="2"/>
</dbReference>
<dbReference type="HOGENOM" id="CLU_008615_2_0_1"/>
<dbReference type="SUPFAM" id="SSF82171">
    <property type="entry name" value="DPP6 N-terminal domain-like"/>
    <property type="match status" value="1"/>
</dbReference>
<comment type="similarity">
    <text evidence="1">Belongs to the peptidase S9C family.</text>
</comment>
<dbReference type="EMBL" id="KL197721">
    <property type="protein sequence ID" value="KDQ56820.1"/>
    <property type="molecule type" value="Genomic_DNA"/>
</dbReference>